<evidence type="ECO:0000313" key="2">
    <source>
        <dbReference type="EMBL" id="NEW44636.1"/>
    </source>
</evidence>
<name>A0A6P1D293_9NOCA</name>
<organism evidence="2 4">
    <name type="scientific">Nocardia cyriacigeorgica</name>
    <dbReference type="NCBI Taxonomy" id="135487"/>
    <lineage>
        <taxon>Bacteria</taxon>
        <taxon>Bacillati</taxon>
        <taxon>Actinomycetota</taxon>
        <taxon>Actinomycetes</taxon>
        <taxon>Mycobacteriales</taxon>
        <taxon>Nocardiaceae</taxon>
        <taxon>Nocardia</taxon>
    </lineage>
</organism>
<dbReference type="RefSeq" id="WP_163825226.1">
    <property type="nucleotide sequence ID" value="NZ_JAAGUX010000056.1"/>
</dbReference>
<evidence type="ECO:0000313" key="5">
    <source>
        <dbReference type="Proteomes" id="UP000470876"/>
    </source>
</evidence>
<protein>
    <recommendedName>
        <fullName evidence="6">DUF4232 domain-containing protein</fullName>
    </recommendedName>
</protein>
<proteinExistence type="predicted"/>
<dbReference type="EMBL" id="JAAGUX010000056">
    <property type="protein sequence ID" value="NEW58526.1"/>
    <property type="molecule type" value="Genomic_DNA"/>
</dbReference>
<evidence type="ECO:0000313" key="3">
    <source>
        <dbReference type="EMBL" id="NEW58526.1"/>
    </source>
</evidence>
<feature type="chain" id="PRO_5027004080" description="DUF4232 domain-containing protein" evidence="1">
    <location>
        <begin position="30"/>
        <end position="99"/>
    </location>
</feature>
<comment type="caution">
    <text evidence="2">The sequence shown here is derived from an EMBL/GenBank/DDBJ whole genome shotgun (WGS) entry which is preliminary data.</text>
</comment>
<evidence type="ECO:0000256" key="1">
    <source>
        <dbReference type="SAM" id="SignalP"/>
    </source>
</evidence>
<evidence type="ECO:0008006" key="6">
    <source>
        <dbReference type="Google" id="ProtNLM"/>
    </source>
</evidence>
<keyword evidence="5" id="KW-1185">Reference proteome</keyword>
<reference evidence="4 5" key="1">
    <citation type="submission" date="2020-01" db="EMBL/GenBank/DDBJ databases">
        <title>Genetics and antimicrobial susceptibilities of Nocardia species isolated from the soil; a comparison with species isolated from humans.</title>
        <authorList>
            <person name="Carrasco G."/>
            <person name="Monzon S."/>
            <person name="Sansegundo M."/>
            <person name="Garcia E."/>
            <person name="Garrido N."/>
            <person name="Medina M.J."/>
            <person name="Villalon P."/>
            <person name="Ramirez-Arocha A.C."/>
            <person name="Jimenez P."/>
            <person name="Cuesta I."/>
            <person name="Valdezate S."/>
        </authorList>
    </citation>
    <scope>NUCLEOTIDE SEQUENCE [LARGE SCALE GENOMIC DNA]</scope>
    <source>
        <strain evidence="2 4">CNM20110639</strain>
        <strain evidence="3 5">CNM20110649</strain>
    </source>
</reference>
<accession>A0A6P1D293</accession>
<keyword evidence="1" id="KW-0732">Signal</keyword>
<feature type="signal peptide" evidence="1">
    <location>
        <begin position="1"/>
        <end position="29"/>
    </location>
</feature>
<evidence type="ECO:0000313" key="4">
    <source>
        <dbReference type="Proteomes" id="UP000468928"/>
    </source>
</evidence>
<dbReference type="Proteomes" id="UP000468928">
    <property type="component" value="Unassembled WGS sequence"/>
</dbReference>
<sequence length="99" mass="9788">MSPGVPVVSGALLATLAAATVLGAGPAGAARGGLVVDGTVHHNPSGCVEVGGGARTLRLENHTDVPVTIYYGRGCRGEITATLASREVRTVTGASIQVP</sequence>
<dbReference type="Proteomes" id="UP000470876">
    <property type="component" value="Unassembled WGS sequence"/>
</dbReference>
<dbReference type="EMBL" id="JAAGUZ010000019">
    <property type="protein sequence ID" value="NEW44636.1"/>
    <property type="molecule type" value="Genomic_DNA"/>
</dbReference>
<dbReference type="AlphaFoldDB" id="A0A6P1D293"/>
<gene>
    <name evidence="2" type="ORF">GV789_09260</name>
    <name evidence="3" type="ORF">GV794_23185</name>
</gene>